<evidence type="ECO:0000259" key="1">
    <source>
        <dbReference type="Pfam" id="PF03551"/>
    </source>
</evidence>
<dbReference type="PANTHER" id="PTHR43252">
    <property type="entry name" value="TRANSCRIPTIONAL REGULATOR YQJI"/>
    <property type="match status" value="1"/>
</dbReference>
<gene>
    <name evidence="2" type="ORF">SAMN02746066_00788</name>
</gene>
<reference evidence="2 3" key="1">
    <citation type="submission" date="2016-11" db="EMBL/GenBank/DDBJ databases">
        <authorList>
            <person name="Jaros S."/>
            <person name="Januszkiewicz K."/>
            <person name="Wedrychowicz H."/>
        </authorList>
    </citation>
    <scope>NUCLEOTIDE SEQUENCE [LARGE SCALE GENOMIC DNA]</scope>
    <source>
        <strain evidence="2 3">DSM 15930</strain>
    </source>
</reference>
<proteinExistence type="predicted"/>
<dbReference type="RefSeq" id="WP_073283156.1">
    <property type="nucleotide sequence ID" value="NZ_FRCP01000006.1"/>
</dbReference>
<dbReference type="InterPro" id="IPR005149">
    <property type="entry name" value="Tscrpt_reg_PadR_N"/>
</dbReference>
<accession>A0A1M7G2R8</accession>
<dbReference type="InterPro" id="IPR036390">
    <property type="entry name" value="WH_DNA-bd_sf"/>
</dbReference>
<protein>
    <submittedName>
        <fullName evidence="2">Transcriptional regulator PadR-like family protein</fullName>
    </submittedName>
</protein>
<name>A0A1M7G2R8_9FIRM</name>
<dbReference type="Proteomes" id="UP000184038">
    <property type="component" value="Unassembled WGS sequence"/>
</dbReference>
<dbReference type="Pfam" id="PF03551">
    <property type="entry name" value="PadR"/>
    <property type="match status" value="1"/>
</dbReference>
<dbReference type="PANTHER" id="PTHR43252:SF7">
    <property type="entry name" value="TRANSCRIPTIONAL REGULATOR YQJI"/>
    <property type="match status" value="1"/>
</dbReference>
<dbReference type="STRING" id="1120996.SAMN02746066_00788"/>
<evidence type="ECO:0000313" key="3">
    <source>
        <dbReference type="Proteomes" id="UP000184038"/>
    </source>
</evidence>
<dbReference type="EMBL" id="FRCP01000006">
    <property type="protein sequence ID" value="SHM10455.1"/>
    <property type="molecule type" value="Genomic_DNA"/>
</dbReference>
<dbReference type="AlphaFoldDB" id="A0A1M7G2R8"/>
<organism evidence="2 3">
    <name type="scientific">Anaerosporobacter mobilis DSM 15930</name>
    <dbReference type="NCBI Taxonomy" id="1120996"/>
    <lineage>
        <taxon>Bacteria</taxon>
        <taxon>Bacillati</taxon>
        <taxon>Bacillota</taxon>
        <taxon>Clostridia</taxon>
        <taxon>Lachnospirales</taxon>
        <taxon>Lachnospiraceae</taxon>
        <taxon>Anaerosporobacter</taxon>
    </lineage>
</organism>
<feature type="domain" description="Transcription regulator PadR N-terminal" evidence="1">
    <location>
        <begin position="6"/>
        <end position="80"/>
    </location>
</feature>
<dbReference type="InterPro" id="IPR036388">
    <property type="entry name" value="WH-like_DNA-bd_sf"/>
</dbReference>
<dbReference type="SUPFAM" id="SSF46785">
    <property type="entry name" value="Winged helix' DNA-binding domain"/>
    <property type="match status" value="1"/>
</dbReference>
<sequence>MIRALILYYLSIKPTHGYEIQKFIQLSGTDQWMKIQSGSIYYALTKLEKEKCIDVLREERTGSRVRKIYKITEHGMKEMHKEIMSVLQTPIAGTGSPKFIIEPMLSLLDESELKVAIQNHIKELEEKREYWKRWSDIKAGKDATKLVQLSFSMTINALEDQILWHKELLDNLELYLNEGDAMKNFIIQFDVDSDETEVEVSEVDQKISYLNKIKDIIKDNPSKALDNLDLILEELQRQKS</sequence>
<keyword evidence="3" id="KW-1185">Reference proteome</keyword>
<evidence type="ECO:0000313" key="2">
    <source>
        <dbReference type="EMBL" id="SHM10455.1"/>
    </source>
</evidence>
<dbReference type="Gene3D" id="1.10.10.10">
    <property type="entry name" value="Winged helix-like DNA-binding domain superfamily/Winged helix DNA-binding domain"/>
    <property type="match status" value="1"/>
</dbReference>